<keyword evidence="2" id="KW-0472">Membrane</keyword>
<dbReference type="InterPro" id="IPR002035">
    <property type="entry name" value="VWF_A"/>
</dbReference>
<name>A0ABQ9YHK4_9EUKA</name>
<feature type="domain" description="VWFA" evidence="3">
    <location>
        <begin position="63"/>
        <end position="275"/>
    </location>
</feature>
<feature type="region of interest" description="Disordered" evidence="1">
    <location>
        <begin position="186"/>
        <end position="205"/>
    </location>
</feature>
<dbReference type="Proteomes" id="UP001281761">
    <property type="component" value="Unassembled WGS sequence"/>
</dbReference>
<comment type="caution">
    <text evidence="4">The sequence shown here is derived from an EMBL/GenBank/DDBJ whole genome shotgun (WGS) entry which is preliminary data.</text>
</comment>
<organism evidence="4 5">
    <name type="scientific">Blattamonas nauphoetae</name>
    <dbReference type="NCBI Taxonomy" id="2049346"/>
    <lineage>
        <taxon>Eukaryota</taxon>
        <taxon>Metamonada</taxon>
        <taxon>Preaxostyla</taxon>
        <taxon>Oxymonadida</taxon>
        <taxon>Blattamonas</taxon>
    </lineage>
</organism>
<dbReference type="EMBL" id="JARBJD010000007">
    <property type="protein sequence ID" value="KAK2963236.1"/>
    <property type="molecule type" value="Genomic_DNA"/>
</dbReference>
<keyword evidence="2" id="KW-0812">Transmembrane</keyword>
<feature type="region of interest" description="Disordered" evidence="1">
    <location>
        <begin position="655"/>
        <end position="676"/>
    </location>
</feature>
<feature type="compositionally biased region" description="Acidic residues" evidence="1">
    <location>
        <begin position="833"/>
        <end position="842"/>
    </location>
</feature>
<dbReference type="Pfam" id="PF13519">
    <property type="entry name" value="VWA_2"/>
    <property type="match status" value="1"/>
</dbReference>
<dbReference type="SUPFAM" id="SSF53300">
    <property type="entry name" value="vWA-like"/>
    <property type="match status" value="1"/>
</dbReference>
<accession>A0ABQ9YHK4</accession>
<feature type="compositionally biased region" description="Acidic residues" evidence="1">
    <location>
        <begin position="946"/>
        <end position="962"/>
    </location>
</feature>
<evidence type="ECO:0000313" key="4">
    <source>
        <dbReference type="EMBL" id="KAK2963236.1"/>
    </source>
</evidence>
<feature type="transmembrane region" description="Helical" evidence="2">
    <location>
        <begin position="1134"/>
        <end position="1155"/>
    </location>
</feature>
<feature type="compositionally biased region" description="Basic and acidic residues" evidence="1">
    <location>
        <begin position="856"/>
        <end position="870"/>
    </location>
</feature>
<keyword evidence="2" id="KW-1133">Transmembrane helix</keyword>
<dbReference type="InterPro" id="IPR007243">
    <property type="entry name" value="Atg6/Beclin"/>
</dbReference>
<keyword evidence="5" id="KW-1185">Reference proteome</keyword>
<feature type="compositionally biased region" description="Basic and acidic residues" evidence="1">
    <location>
        <begin position="1519"/>
        <end position="1531"/>
    </location>
</feature>
<feature type="compositionally biased region" description="Acidic residues" evidence="1">
    <location>
        <begin position="873"/>
        <end position="885"/>
    </location>
</feature>
<feature type="region of interest" description="Disordered" evidence="1">
    <location>
        <begin position="1519"/>
        <end position="1539"/>
    </location>
</feature>
<dbReference type="PROSITE" id="PS50234">
    <property type="entry name" value="VWFA"/>
    <property type="match status" value="1"/>
</dbReference>
<reference evidence="4 5" key="1">
    <citation type="journal article" date="2022" name="bioRxiv">
        <title>Genomics of Preaxostyla Flagellates Illuminates Evolutionary Transitions and the Path Towards Mitochondrial Loss.</title>
        <authorList>
            <person name="Novak L.V.F."/>
            <person name="Treitli S.C."/>
            <person name="Pyrih J."/>
            <person name="Halakuc P."/>
            <person name="Pipaliya S.V."/>
            <person name="Vacek V."/>
            <person name="Brzon O."/>
            <person name="Soukal P."/>
            <person name="Eme L."/>
            <person name="Dacks J.B."/>
            <person name="Karnkowska A."/>
            <person name="Elias M."/>
            <person name="Hampl V."/>
        </authorList>
    </citation>
    <scope>NUCLEOTIDE SEQUENCE [LARGE SCALE GENOMIC DNA]</scope>
    <source>
        <strain evidence="4">NAU3</strain>
        <tissue evidence="4">Gut</tissue>
    </source>
</reference>
<feature type="compositionally biased region" description="Acidic residues" evidence="1">
    <location>
        <begin position="916"/>
        <end position="930"/>
    </location>
</feature>
<dbReference type="PANTHER" id="PTHR12768:SF4">
    <property type="entry name" value="BECLIN-1"/>
    <property type="match status" value="1"/>
</dbReference>
<sequence>MSSNQNQPSSGSGTAEADSDEFNVTLSTLISRSLNGTEKDFILTATIAADELDDIQERRAPVDLICLVDTSKSMSTGVSQPNKDKLGQVMNCFSNFLRFLGEEDRLSIYQFAQRPQRIVDAEFMTKEKRLLALTKLQKQTNKPDGSSNLMEALRVALADLASQPQYDGSPTRSSSIWIFSDGLDTESRSEKDASKPNLPPRQLKDSEVDKRISSLIAEYETKIPNGFTVNTFGFGEDHDDLILSSMAEHGHGCFYFVNLGTGRKTTIYKYFADCMNRQLSAVIQKGKAQLSLQSGSIRRHLHSYHATAKPNIAYIGQMYSGQQTHLFFDLIADTKTLQGTLMFNFSDLVNGQADQSVCVTFQQQIHQVQPMPDELAAEYSKMREMVEALGPLREKGLLQLPASAGKNHLKIDRAMKLSAYTIIRNRCLNWSSPSFASRTNKFAVRLKGEPKRQHLKGNPTARYFLQKGIDVERAFGDPEFQQVIESGMARILVSFVSEQQKRYETSLQFVEKRLEGELAATLTASVKGEGGILEQLKCCCVEECSRLLGEMQSMCDETMILKRNLEAELKKSREYNTEMKMLIQVQQERTTVLERLAGIAQSAEAGEGAVRTRNLNEDGGSDEQRQALAEAKAMGQNIGSYVDFDEMMREEEERAKRREAGWTNTAERKKSKLEKRKKQMEQMEEEQRQIEEEMKQTNEQIRAQQAEIQRMKEEAKQVKERAFTAQQQEQIAAIAAATEEKERLLQEEIAKAEERRKEREAIRQEMLKKEQKEIKQLQKAEQSFNKRLEEREERIRQLESEDEQNQLSLSAAHGKFVQRKPTKSPRNKKSVEPDDPTTEEDLRESHMSAKPLLKKSTREDASRTSFDRATFDGADDEDDDEDEDNDAHGFRVGQKGRGQFERDQAVKRSKQQGDNELIDEESSEGEDEFDQAIKTRSRNNQFVEQDYNEDTFDNDQDEEDSVSNEVDPDRTQHDIVPPSTIKKTRAAALKGRSGDSDDEEALDRELVPDDSEGLEMQETAGKERAFAVDYDEPEDPIETPPPFNSQYLSKQQKKTEMRNVVQIENAPVEVARAAPSTNQTQSTDESSFLFKFIDKIRYSTLASVIFLIIFIVALVFFVFLLIGGLSLLFGGKLMAWPGVISPITAGSFFGVGGLINKKNAAFQVWTADPASYSSAKPDKMMAVGPLKDVVVGSNAARNGFSNTSYNSSFTGPNTDRRHMLEITEDSVFVHKLNVATMQLDSNEFPEVIVPKIRSTSDTTYTTVPVNILSPINTTAINSTSLSTRTASATSLTSDTVTTTTLVATGGTIDTLNTKVGTVNSLSSTTATIDTLTATDATIDTLTATDATIAKLAAQNAAFQHMTTQNTLDVNPTRFYPFSLLTEWVYNNHYTQELFSVNESFFKTGVLLAHCVVVAPNNEIYEQTCQINDTDCVINSRTHLRTETVGDVRKVILYAEWASDINNTISHKLYGWFALTPDTEIDFVNPVTATQSNNLKEFNSNMHTTPISPPLQKAEKVKERRNMKGRKSEASKHVVGRRRF</sequence>
<dbReference type="PANTHER" id="PTHR12768">
    <property type="entry name" value="BECLIN 1"/>
    <property type="match status" value="1"/>
</dbReference>
<gene>
    <name evidence="4" type="ORF">BLNAU_1769</name>
</gene>
<evidence type="ECO:0000259" key="3">
    <source>
        <dbReference type="PROSITE" id="PS50234"/>
    </source>
</evidence>
<evidence type="ECO:0000313" key="5">
    <source>
        <dbReference type="Proteomes" id="UP001281761"/>
    </source>
</evidence>
<feature type="compositionally biased region" description="Basic and acidic residues" evidence="1">
    <location>
        <begin position="784"/>
        <end position="799"/>
    </location>
</feature>
<dbReference type="Gene3D" id="3.40.50.410">
    <property type="entry name" value="von Willebrand factor, type A domain"/>
    <property type="match status" value="1"/>
</dbReference>
<protein>
    <recommendedName>
        <fullName evidence="3">VWFA domain-containing protein</fullName>
    </recommendedName>
</protein>
<proteinExistence type="predicted"/>
<feature type="compositionally biased region" description="Basic residues" evidence="1">
    <location>
        <begin position="816"/>
        <end position="828"/>
    </location>
</feature>
<feature type="transmembrane region" description="Helical" evidence="2">
    <location>
        <begin position="1101"/>
        <end position="1122"/>
    </location>
</feature>
<evidence type="ECO:0000256" key="1">
    <source>
        <dbReference type="SAM" id="MobiDB-lite"/>
    </source>
</evidence>
<evidence type="ECO:0000256" key="2">
    <source>
        <dbReference type="SAM" id="Phobius"/>
    </source>
</evidence>
<dbReference type="InterPro" id="IPR036465">
    <property type="entry name" value="vWFA_dom_sf"/>
</dbReference>
<feature type="region of interest" description="Disordered" evidence="1">
    <location>
        <begin position="784"/>
        <end position="1003"/>
    </location>
</feature>